<keyword evidence="2" id="KW-1185">Reference proteome</keyword>
<sequence length="97" mass="11087">MSPDCREETRSISLVVFHCFPVRGALVHLSSCLYTLSADVVCLTTSFDYLWPLHKRGEPWVRDDVGPSIFVSNLVKAPLHDTEMMNRTNTRSFQENN</sequence>
<gene>
    <name evidence="1" type="ORF">AVEN_204101_1</name>
</gene>
<organism evidence="1 2">
    <name type="scientific">Araneus ventricosus</name>
    <name type="common">Orbweaver spider</name>
    <name type="synonym">Epeira ventricosa</name>
    <dbReference type="NCBI Taxonomy" id="182803"/>
    <lineage>
        <taxon>Eukaryota</taxon>
        <taxon>Metazoa</taxon>
        <taxon>Ecdysozoa</taxon>
        <taxon>Arthropoda</taxon>
        <taxon>Chelicerata</taxon>
        <taxon>Arachnida</taxon>
        <taxon>Araneae</taxon>
        <taxon>Araneomorphae</taxon>
        <taxon>Entelegynae</taxon>
        <taxon>Araneoidea</taxon>
        <taxon>Araneidae</taxon>
        <taxon>Araneus</taxon>
    </lineage>
</organism>
<dbReference type="Proteomes" id="UP000499080">
    <property type="component" value="Unassembled WGS sequence"/>
</dbReference>
<proteinExistence type="predicted"/>
<dbReference type="AlphaFoldDB" id="A0A4Y2NS33"/>
<accession>A0A4Y2NS33</accession>
<evidence type="ECO:0000313" key="1">
    <source>
        <dbReference type="EMBL" id="GBN40847.1"/>
    </source>
</evidence>
<protein>
    <submittedName>
        <fullName evidence="1">Uncharacterized protein</fullName>
    </submittedName>
</protein>
<comment type="caution">
    <text evidence="1">The sequence shown here is derived from an EMBL/GenBank/DDBJ whole genome shotgun (WGS) entry which is preliminary data.</text>
</comment>
<evidence type="ECO:0000313" key="2">
    <source>
        <dbReference type="Proteomes" id="UP000499080"/>
    </source>
</evidence>
<name>A0A4Y2NS33_ARAVE</name>
<dbReference type="EMBL" id="BGPR01009563">
    <property type="protein sequence ID" value="GBN40847.1"/>
    <property type="molecule type" value="Genomic_DNA"/>
</dbReference>
<reference evidence="1 2" key="1">
    <citation type="journal article" date="2019" name="Sci. Rep.">
        <title>Orb-weaving spider Araneus ventricosus genome elucidates the spidroin gene catalogue.</title>
        <authorList>
            <person name="Kono N."/>
            <person name="Nakamura H."/>
            <person name="Ohtoshi R."/>
            <person name="Moran D.A.P."/>
            <person name="Shinohara A."/>
            <person name="Yoshida Y."/>
            <person name="Fujiwara M."/>
            <person name="Mori M."/>
            <person name="Tomita M."/>
            <person name="Arakawa K."/>
        </authorList>
    </citation>
    <scope>NUCLEOTIDE SEQUENCE [LARGE SCALE GENOMIC DNA]</scope>
</reference>